<comment type="function">
    <text evidence="8">Part of a membrane-bound complex that couples electron transfer with translocation of ions across the membrane.</text>
</comment>
<evidence type="ECO:0000256" key="5">
    <source>
        <dbReference type="ARBA" id="ARBA00022982"/>
    </source>
</evidence>
<comment type="similarity">
    <text evidence="8">Belongs to the 4Fe4S bacterial-type ferredoxin family. RnfC subfamily.</text>
</comment>
<evidence type="ECO:0000313" key="10">
    <source>
        <dbReference type="EMBL" id="SDP25379.1"/>
    </source>
</evidence>
<dbReference type="EMBL" id="FNJQ01000011">
    <property type="protein sequence ID" value="SDP25379.1"/>
    <property type="molecule type" value="Genomic_DNA"/>
</dbReference>
<comment type="subunit">
    <text evidence="8">The complex is composed of six subunits: RnfA, RnfB, RnfC, RnfD, RnfE and RnfG.</text>
</comment>
<dbReference type="SUPFAM" id="SSF46548">
    <property type="entry name" value="alpha-helical ferredoxin"/>
    <property type="match status" value="1"/>
</dbReference>
<comment type="subcellular location">
    <subcellularLocation>
        <location evidence="8">Cell membrane</location>
        <topology evidence="8">Peripheral membrane protein</topology>
    </subcellularLocation>
</comment>
<dbReference type="PROSITE" id="PS00198">
    <property type="entry name" value="4FE4S_FER_1"/>
    <property type="match status" value="2"/>
</dbReference>
<dbReference type="GO" id="GO:0022900">
    <property type="term" value="P:electron transport chain"/>
    <property type="evidence" value="ECO:0007669"/>
    <property type="project" value="UniProtKB-UniRule"/>
</dbReference>
<keyword evidence="7 8" id="KW-0411">Iron-sulfur</keyword>
<feature type="binding site" evidence="8">
    <location>
        <position position="366"/>
    </location>
    <ligand>
        <name>[4Fe-4S] cluster</name>
        <dbReference type="ChEBI" id="CHEBI:49883"/>
        <label>1</label>
    </ligand>
</feature>
<dbReference type="PROSITE" id="PS51379">
    <property type="entry name" value="4FE4S_FER_2"/>
    <property type="match status" value="2"/>
</dbReference>
<feature type="binding site" evidence="8">
    <location>
        <position position="409"/>
    </location>
    <ligand>
        <name>[4Fe-4S] cluster</name>
        <dbReference type="ChEBI" id="CHEBI:49883"/>
        <label>2</label>
    </ligand>
</feature>
<dbReference type="Pfam" id="PF12838">
    <property type="entry name" value="Fer4_7"/>
    <property type="match status" value="1"/>
</dbReference>
<comment type="cofactor">
    <cofactor evidence="8">
        <name>[4Fe-4S] cluster</name>
        <dbReference type="ChEBI" id="CHEBI:49883"/>
    </cofactor>
    <text evidence="8">Binds 2 [4Fe-4S] clusters per subunit.</text>
</comment>
<evidence type="ECO:0000256" key="6">
    <source>
        <dbReference type="ARBA" id="ARBA00023004"/>
    </source>
</evidence>
<dbReference type="PANTHER" id="PTHR43034">
    <property type="entry name" value="ION-TRANSLOCATING OXIDOREDUCTASE COMPLEX SUBUNIT C"/>
    <property type="match status" value="1"/>
</dbReference>
<dbReference type="HAMAP" id="MF_00461">
    <property type="entry name" value="RsxC_RnfC"/>
    <property type="match status" value="1"/>
</dbReference>
<keyword evidence="8" id="KW-1278">Translocase</keyword>
<keyword evidence="6 8" id="KW-0408">Iron</keyword>
<dbReference type="NCBIfam" id="NF003454">
    <property type="entry name" value="PRK05035.1"/>
    <property type="match status" value="1"/>
</dbReference>
<dbReference type="InterPro" id="IPR017896">
    <property type="entry name" value="4Fe4S_Fe-S-bd"/>
</dbReference>
<dbReference type="Pfam" id="PF01512">
    <property type="entry name" value="Complex1_51K"/>
    <property type="match status" value="1"/>
</dbReference>
<evidence type="ECO:0000256" key="8">
    <source>
        <dbReference type="HAMAP-Rule" id="MF_00461"/>
    </source>
</evidence>
<sequence length="459" mass="48709">MFGSFLGGIHPKDGKELAKDKPIENMPVPQELVVPMGQHIGAPCAPTVKVGDEVKRGQLIGTSPAFMHADIHAPVSGKVVKIEPRPHSGMGSCLSVVIASDGKDEWADGLPLTRNWQTMENAEILAAIQSAGIVGMGGATFPAHIKLKPAKPVDILILNGAECEPYLTADYRLMLEEGEKIITGTQILQKLLGVKRTVIGIEDNKPEAVKAMQKAAQGTDIEVAALKTKYPQGAEKMLIKVISGREVPMGGLPMDVGAVVQNVGTVAAIADAVEHGLPLTERITTVTGDAIAEPKNLRIRIGTPYQAAIDYCGGFKEQPKKLIAGGPMMGMAQATAEVPVMKGSSGILALTAKQVDHGPEMNCIRCGKCVKACPMGLVPSMLSILSERQAYEACRDDYGLMNCVECGCCTFVCPAKRNIVQYIKNAKGVIRAEQMKAKAAAEAQKKAQEAAEAKKEAVK</sequence>
<protein>
    <recommendedName>
        <fullName evidence="8">Ion-translocating oxidoreductase complex subunit C</fullName>
        <ecNumber evidence="8">7.-.-.-</ecNumber>
    </recommendedName>
    <alternativeName>
        <fullName evidence="8">Rnf electron transport complex subunit C</fullName>
    </alternativeName>
</protein>
<feature type="domain" description="4Fe-4S ferredoxin-type" evidence="9">
    <location>
        <begin position="391"/>
        <end position="425"/>
    </location>
</feature>
<dbReference type="InterPro" id="IPR010208">
    <property type="entry name" value="Ion_transpt_RnfC/RsxC"/>
</dbReference>
<dbReference type="SUPFAM" id="SSF142019">
    <property type="entry name" value="Nqo1 FMN-binding domain-like"/>
    <property type="match status" value="1"/>
</dbReference>
<gene>
    <name evidence="8" type="primary">rnfC</name>
    <name evidence="10" type="ORF">SAMN05216366_1115</name>
</gene>
<keyword evidence="4 8" id="KW-0677">Repeat</keyword>
<dbReference type="GO" id="GO:0051539">
    <property type="term" value="F:4 iron, 4 sulfur cluster binding"/>
    <property type="evidence" value="ECO:0007669"/>
    <property type="project" value="UniProtKB-KW"/>
</dbReference>
<dbReference type="Gene3D" id="3.40.50.11540">
    <property type="entry name" value="NADH-ubiquinone oxidoreductase 51kDa subunit"/>
    <property type="match status" value="1"/>
</dbReference>
<dbReference type="PANTHER" id="PTHR43034:SF2">
    <property type="entry name" value="ION-TRANSLOCATING OXIDOREDUCTASE COMPLEX SUBUNIT C"/>
    <property type="match status" value="1"/>
</dbReference>
<keyword evidence="8" id="KW-0472">Membrane</keyword>
<evidence type="ECO:0000256" key="2">
    <source>
        <dbReference type="ARBA" id="ARBA00022485"/>
    </source>
</evidence>
<dbReference type="GO" id="GO:0046872">
    <property type="term" value="F:metal ion binding"/>
    <property type="evidence" value="ECO:0007669"/>
    <property type="project" value="UniProtKB-KW"/>
</dbReference>
<dbReference type="Pfam" id="PF10531">
    <property type="entry name" value="SLBB"/>
    <property type="match status" value="1"/>
</dbReference>
<dbReference type="RefSeq" id="WP_074572029.1">
    <property type="nucleotide sequence ID" value="NZ_FNJQ01000011.1"/>
</dbReference>
<keyword evidence="1 8" id="KW-0813">Transport</keyword>
<evidence type="ECO:0000256" key="3">
    <source>
        <dbReference type="ARBA" id="ARBA00022723"/>
    </source>
</evidence>
<dbReference type="Gene3D" id="3.10.20.600">
    <property type="match status" value="1"/>
</dbReference>
<accession>A0A1H0R897</accession>
<evidence type="ECO:0000256" key="7">
    <source>
        <dbReference type="ARBA" id="ARBA00023014"/>
    </source>
</evidence>
<organism evidence="10 11">
    <name type="scientific">Selenomonas ruminantium</name>
    <dbReference type="NCBI Taxonomy" id="971"/>
    <lineage>
        <taxon>Bacteria</taxon>
        <taxon>Bacillati</taxon>
        <taxon>Bacillota</taxon>
        <taxon>Negativicutes</taxon>
        <taxon>Selenomonadales</taxon>
        <taxon>Selenomonadaceae</taxon>
        <taxon>Selenomonas</taxon>
    </lineage>
</organism>
<dbReference type="Pfam" id="PF13375">
    <property type="entry name" value="RnfC_N"/>
    <property type="match status" value="1"/>
</dbReference>
<dbReference type="InterPro" id="IPR011538">
    <property type="entry name" value="Nuo51_FMN-bd"/>
</dbReference>
<dbReference type="Gene3D" id="3.30.70.20">
    <property type="match status" value="1"/>
</dbReference>
<feature type="binding site" evidence="8">
    <location>
        <position position="363"/>
    </location>
    <ligand>
        <name>[4Fe-4S] cluster</name>
        <dbReference type="ChEBI" id="CHEBI:49883"/>
        <label>1</label>
    </ligand>
</feature>
<reference evidence="10 11" key="1">
    <citation type="submission" date="2016-10" db="EMBL/GenBank/DDBJ databases">
        <authorList>
            <person name="de Groot N.N."/>
        </authorList>
    </citation>
    <scope>NUCLEOTIDE SEQUENCE [LARGE SCALE GENOMIC DNA]</scope>
    <source>
        <strain evidence="10 11">S137</strain>
    </source>
</reference>
<dbReference type="OrthoDB" id="9767754at2"/>
<evidence type="ECO:0000259" key="9">
    <source>
        <dbReference type="PROSITE" id="PS51379"/>
    </source>
</evidence>
<proteinExistence type="inferred from homology"/>
<feature type="binding site" evidence="8">
    <location>
        <position position="373"/>
    </location>
    <ligand>
        <name>[4Fe-4S] cluster</name>
        <dbReference type="ChEBI" id="CHEBI:49883"/>
        <label>2</label>
    </ligand>
</feature>
<dbReference type="InterPro" id="IPR017900">
    <property type="entry name" value="4Fe4S_Fe_S_CS"/>
</dbReference>
<dbReference type="NCBIfam" id="TIGR01945">
    <property type="entry name" value="rnfC"/>
    <property type="match status" value="1"/>
</dbReference>
<evidence type="ECO:0000313" key="11">
    <source>
        <dbReference type="Proteomes" id="UP000182412"/>
    </source>
</evidence>
<feature type="domain" description="4Fe-4S ferredoxin-type" evidence="9">
    <location>
        <begin position="353"/>
        <end position="384"/>
    </location>
</feature>
<evidence type="ECO:0000256" key="1">
    <source>
        <dbReference type="ARBA" id="ARBA00022448"/>
    </source>
</evidence>
<keyword evidence="2 8" id="KW-0004">4Fe-4S</keyword>
<dbReference type="InterPro" id="IPR019554">
    <property type="entry name" value="Soluble_ligand-bd"/>
</dbReference>
<dbReference type="InterPro" id="IPR037225">
    <property type="entry name" value="Nuo51_FMN-bd_sf"/>
</dbReference>
<keyword evidence="8" id="KW-1003">Cell membrane</keyword>
<feature type="binding site" evidence="8">
    <location>
        <position position="406"/>
    </location>
    <ligand>
        <name>[4Fe-4S] cluster</name>
        <dbReference type="ChEBI" id="CHEBI:49883"/>
        <label>2</label>
    </ligand>
</feature>
<dbReference type="EC" id="7.-.-.-" evidence="8"/>
<dbReference type="AlphaFoldDB" id="A0A1H0R897"/>
<feature type="binding site" evidence="8">
    <location>
        <position position="369"/>
    </location>
    <ligand>
        <name>[4Fe-4S] cluster</name>
        <dbReference type="ChEBI" id="CHEBI:49883"/>
        <label>1</label>
    </ligand>
</feature>
<feature type="binding site" evidence="8">
    <location>
        <position position="413"/>
    </location>
    <ligand>
        <name>[4Fe-4S] cluster</name>
        <dbReference type="ChEBI" id="CHEBI:49883"/>
        <label>1</label>
    </ligand>
</feature>
<name>A0A1H0R897_SELRU</name>
<keyword evidence="5 8" id="KW-0249">Electron transport</keyword>
<evidence type="ECO:0000256" key="4">
    <source>
        <dbReference type="ARBA" id="ARBA00022737"/>
    </source>
</evidence>
<dbReference type="Proteomes" id="UP000182412">
    <property type="component" value="Unassembled WGS sequence"/>
</dbReference>
<dbReference type="GO" id="GO:0005886">
    <property type="term" value="C:plasma membrane"/>
    <property type="evidence" value="ECO:0007669"/>
    <property type="project" value="UniProtKB-SubCell"/>
</dbReference>
<dbReference type="GO" id="GO:0009055">
    <property type="term" value="F:electron transfer activity"/>
    <property type="evidence" value="ECO:0007669"/>
    <property type="project" value="InterPro"/>
</dbReference>
<feature type="binding site" evidence="8">
    <location>
        <position position="403"/>
    </location>
    <ligand>
        <name>[4Fe-4S] cluster</name>
        <dbReference type="ChEBI" id="CHEBI:49883"/>
        <label>2</label>
    </ligand>
</feature>
<keyword evidence="3 8" id="KW-0479">Metal-binding</keyword>
<dbReference type="InterPro" id="IPR026902">
    <property type="entry name" value="RnfC_N"/>
</dbReference>